<feature type="region of interest" description="Disordered" evidence="1">
    <location>
        <begin position="53"/>
        <end position="82"/>
    </location>
</feature>
<organism evidence="2">
    <name type="scientific">marine metagenome</name>
    <dbReference type="NCBI Taxonomy" id="408172"/>
    <lineage>
        <taxon>unclassified sequences</taxon>
        <taxon>metagenomes</taxon>
        <taxon>ecological metagenomes</taxon>
    </lineage>
</organism>
<evidence type="ECO:0000256" key="1">
    <source>
        <dbReference type="SAM" id="MobiDB-lite"/>
    </source>
</evidence>
<protein>
    <submittedName>
        <fullName evidence="2">Uncharacterized protein</fullName>
    </submittedName>
</protein>
<accession>A0A382KZ14</accession>
<name>A0A382KZ14_9ZZZZ</name>
<evidence type="ECO:0000313" key="2">
    <source>
        <dbReference type="EMBL" id="SVC28763.1"/>
    </source>
</evidence>
<proteinExistence type="predicted"/>
<dbReference type="AlphaFoldDB" id="A0A382KZ14"/>
<sequence length="114" mass="13004">MGKRRNGRSFWQPDGKMEVLGVPTEKWPDILYVPPSADTLSVWRQEMKSQKQAILQSNRRPLNGHRYPGRKKTPPHRPRLDPLVTWHSPLTGRLSTKGHVVSQLPTNNVVGHAN</sequence>
<dbReference type="EMBL" id="UINC01083244">
    <property type="protein sequence ID" value="SVC28763.1"/>
    <property type="molecule type" value="Genomic_DNA"/>
</dbReference>
<gene>
    <name evidence="2" type="ORF">METZ01_LOCUS281617</name>
</gene>
<feature type="compositionally biased region" description="Basic residues" evidence="1">
    <location>
        <begin position="67"/>
        <end position="77"/>
    </location>
</feature>
<reference evidence="2" key="1">
    <citation type="submission" date="2018-05" db="EMBL/GenBank/DDBJ databases">
        <authorList>
            <person name="Lanie J.A."/>
            <person name="Ng W.-L."/>
            <person name="Kazmierczak K.M."/>
            <person name="Andrzejewski T.M."/>
            <person name="Davidsen T.M."/>
            <person name="Wayne K.J."/>
            <person name="Tettelin H."/>
            <person name="Glass J.I."/>
            <person name="Rusch D."/>
            <person name="Podicherti R."/>
            <person name="Tsui H.-C.T."/>
            <person name="Winkler M.E."/>
        </authorList>
    </citation>
    <scope>NUCLEOTIDE SEQUENCE</scope>
</reference>